<dbReference type="AlphaFoldDB" id="A0A5E4MIC3"/>
<dbReference type="EMBL" id="CABPRJ010000952">
    <property type="protein sequence ID" value="VVC31958.1"/>
    <property type="molecule type" value="Genomic_DNA"/>
</dbReference>
<dbReference type="Proteomes" id="UP000325440">
    <property type="component" value="Unassembled WGS sequence"/>
</dbReference>
<evidence type="ECO:0000313" key="2">
    <source>
        <dbReference type="Proteomes" id="UP000325440"/>
    </source>
</evidence>
<sequence length="88" mass="10053">MESMKELLKSKRNVNLNKRDEKLLVELLCLKNVMTLQILLTLLLNKIWILYTNDPEPPIQSTTVYIVAASILIDKQLTLLIDKVASTS</sequence>
<accession>A0A5E4MIC3</accession>
<gene>
    <name evidence="1" type="ORF">CINCED_3A004301</name>
</gene>
<evidence type="ECO:0000313" key="1">
    <source>
        <dbReference type="EMBL" id="VVC31958.1"/>
    </source>
</evidence>
<proteinExistence type="predicted"/>
<name>A0A5E4MIC3_9HEMI</name>
<protein>
    <submittedName>
        <fullName evidence="1">Uncharacterized protein</fullName>
    </submittedName>
</protein>
<organism evidence="1 2">
    <name type="scientific">Cinara cedri</name>
    <dbReference type="NCBI Taxonomy" id="506608"/>
    <lineage>
        <taxon>Eukaryota</taxon>
        <taxon>Metazoa</taxon>
        <taxon>Ecdysozoa</taxon>
        <taxon>Arthropoda</taxon>
        <taxon>Hexapoda</taxon>
        <taxon>Insecta</taxon>
        <taxon>Pterygota</taxon>
        <taxon>Neoptera</taxon>
        <taxon>Paraneoptera</taxon>
        <taxon>Hemiptera</taxon>
        <taxon>Sternorrhyncha</taxon>
        <taxon>Aphidomorpha</taxon>
        <taxon>Aphidoidea</taxon>
        <taxon>Aphididae</taxon>
        <taxon>Lachninae</taxon>
        <taxon>Cinara</taxon>
    </lineage>
</organism>
<reference evidence="1 2" key="1">
    <citation type="submission" date="2019-08" db="EMBL/GenBank/DDBJ databases">
        <authorList>
            <person name="Alioto T."/>
            <person name="Alioto T."/>
            <person name="Gomez Garrido J."/>
        </authorList>
    </citation>
    <scope>NUCLEOTIDE SEQUENCE [LARGE SCALE GENOMIC DNA]</scope>
</reference>
<keyword evidence="2" id="KW-1185">Reference proteome</keyword>